<organism evidence="2 3">
    <name type="scientific">Ovis ammon polii</name>
    <dbReference type="NCBI Taxonomy" id="230172"/>
    <lineage>
        <taxon>Eukaryota</taxon>
        <taxon>Metazoa</taxon>
        <taxon>Chordata</taxon>
        <taxon>Craniata</taxon>
        <taxon>Vertebrata</taxon>
        <taxon>Euteleostomi</taxon>
        <taxon>Mammalia</taxon>
        <taxon>Eutheria</taxon>
        <taxon>Laurasiatheria</taxon>
        <taxon>Artiodactyla</taxon>
        <taxon>Ruminantia</taxon>
        <taxon>Pecora</taxon>
        <taxon>Bovidae</taxon>
        <taxon>Caprinae</taxon>
        <taxon>Ovis</taxon>
    </lineage>
</organism>
<evidence type="ECO:0000313" key="2">
    <source>
        <dbReference type="EMBL" id="KAI4547892.1"/>
    </source>
</evidence>
<sequence>MMKRALPPPSFPSVSKALRAPAPPPPPPQTGTGELIASDAPGACQRMAVVMATSQNRAANREESRIGRVQCRAGPGVNAHHPAELPASLVLEMRDAQLLARLPAKDAESQDNQLTSVQAWFLLGPMYSDSCLIDDESSQEPQRTA</sequence>
<comment type="caution">
    <text evidence="2">The sequence shown here is derived from an EMBL/GenBank/DDBJ whole genome shotgun (WGS) entry which is preliminary data.</text>
</comment>
<dbReference type="AlphaFoldDB" id="A0AAD4UJY8"/>
<keyword evidence="3" id="KW-1185">Reference proteome</keyword>
<name>A0AAD4UJY8_OVIAM</name>
<feature type="compositionally biased region" description="Pro residues" evidence="1">
    <location>
        <begin position="1"/>
        <end position="11"/>
    </location>
</feature>
<dbReference type="EMBL" id="JAKZEL010000001">
    <property type="protein sequence ID" value="KAI4547892.1"/>
    <property type="molecule type" value="Genomic_DNA"/>
</dbReference>
<gene>
    <name evidence="2" type="ORF">MG293_000222</name>
</gene>
<reference evidence="2" key="1">
    <citation type="submission" date="2022-03" db="EMBL/GenBank/DDBJ databases">
        <title>Genomic analyses of argali, domestic sheep and their hybrids provide insights into chromosomal evolution, heterosis and genetic basis of agronomic traits.</title>
        <authorList>
            <person name="Li M."/>
        </authorList>
    </citation>
    <scope>NUCLEOTIDE SEQUENCE</scope>
    <source>
        <strain evidence="2">CAU-MHL-2022a</strain>
        <tissue evidence="2">Skin</tissue>
    </source>
</reference>
<evidence type="ECO:0000313" key="3">
    <source>
        <dbReference type="Proteomes" id="UP001214576"/>
    </source>
</evidence>
<dbReference type="Proteomes" id="UP001214576">
    <property type="component" value="Unassembled WGS sequence"/>
</dbReference>
<evidence type="ECO:0000256" key="1">
    <source>
        <dbReference type="SAM" id="MobiDB-lite"/>
    </source>
</evidence>
<feature type="region of interest" description="Disordered" evidence="1">
    <location>
        <begin position="1"/>
        <end position="37"/>
    </location>
</feature>
<accession>A0AAD4UJY8</accession>
<proteinExistence type="predicted"/>
<protein>
    <submittedName>
        <fullName evidence="2">Uncharacterized protein</fullName>
    </submittedName>
</protein>